<dbReference type="RefSeq" id="WP_265271322.1">
    <property type="nucleotide sequence ID" value="NZ_JANFAV010000021.1"/>
</dbReference>
<dbReference type="InterPro" id="IPR036849">
    <property type="entry name" value="Enolase-like_C_sf"/>
</dbReference>
<comment type="pathway">
    <text evidence="1 10">Carbohydrate degradation; glycolysis; pyruvate from D-glyceraldehyde 3-phosphate: step 4/5.</text>
</comment>
<keyword evidence="8 10" id="KW-0456">Lyase</keyword>
<feature type="binding site" evidence="10 12">
    <location>
        <position position="286"/>
    </location>
    <ligand>
        <name>Mg(2+)</name>
        <dbReference type="ChEBI" id="CHEBI:18420"/>
    </ligand>
</feature>
<feature type="active site" description="Proton acceptor" evidence="10 11">
    <location>
        <position position="338"/>
    </location>
</feature>
<feature type="binding site" evidence="10">
    <location>
        <position position="368"/>
    </location>
    <ligand>
        <name>(2R)-2-phosphoglycerate</name>
        <dbReference type="ChEBI" id="CHEBI:58289"/>
    </ligand>
</feature>
<evidence type="ECO:0000256" key="2">
    <source>
        <dbReference type="ARBA" id="ARBA00009604"/>
    </source>
</evidence>
<keyword evidence="10" id="KW-0963">Cytoplasm</keyword>
<dbReference type="CDD" id="cd03313">
    <property type="entry name" value="enolase"/>
    <property type="match status" value="1"/>
</dbReference>
<keyword evidence="6 10" id="KW-0460">Magnesium</keyword>
<dbReference type="Gene3D" id="3.30.390.10">
    <property type="entry name" value="Enolase-like, N-terminal domain"/>
    <property type="match status" value="1"/>
</dbReference>
<evidence type="ECO:0000256" key="7">
    <source>
        <dbReference type="ARBA" id="ARBA00023152"/>
    </source>
</evidence>
<keyword evidence="16" id="KW-1185">Reference proteome</keyword>
<feature type="binding site" evidence="10 12">
    <location>
        <position position="313"/>
    </location>
    <ligand>
        <name>Mg(2+)</name>
        <dbReference type="ChEBI" id="CHEBI:18420"/>
    </ligand>
</feature>
<feature type="domain" description="Enolase N-terminal" evidence="14">
    <location>
        <begin position="6"/>
        <end position="135"/>
    </location>
</feature>
<feature type="binding site" evidence="10">
    <location>
        <position position="338"/>
    </location>
    <ligand>
        <name>(2R)-2-phosphoglycerate</name>
        <dbReference type="ChEBI" id="CHEBI:58289"/>
    </ligand>
</feature>
<dbReference type="SFLD" id="SFLDF00002">
    <property type="entry name" value="enolase"/>
    <property type="match status" value="1"/>
</dbReference>
<dbReference type="Gene3D" id="3.20.20.120">
    <property type="entry name" value="Enolase-like C-terminal domain"/>
    <property type="match status" value="1"/>
</dbReference>
<evidence type="ECO:0000256" key="12">
    <source>
        <dbReference type="PIRSR" id="PIRSR001400-3"/>
    </source>
</evidence>
<evidence type="ECO:0000313" key="16">
    <source>
        <dbReference type="Proteomes" id="UP001165565"/>
    </source>
</evidence>
<dbReference type="SUPFAM" id="SSF51604">
    <property type="entry name" value="Enolase C-terminal domain-like"/>
    <property type="match status" value="1"/>
</dbReference>
<dbReference type="GO" id="GO:0004634">
    <property type="term" value="F:phosphopyruvate hydratase activity"/>
    <property type="evidence" value="ECO:0007669"/>
    <property type="project" value="UniProtKB-UniRule"/>
</dbReference>
<evidence type="ECO:0000313" key="15">
    <source>
        <dbReference type="EMBL" id="MCW6537333.1"/>
    </source>
</evidence>
<dbReference type="HAMAP" id="MF_00318">
    <property type="entry name" value="Enolase"/>
    <property type="match status" value="1"/>
</dbReference>
<feature type="active site" description="Proton donor" evidence="10 11">
    <location>
        <position position="206"/>
    </location>
</feature>
<dbReference type="SUPFAM" id="SSF54826">
    <property type="entry name" value="Enolase N-terminal domain-like"/>
    <property type="match status" value="1"/>
</dbReference>
<dbReference type="SMART" id="SM01193">
    <property type="entry name" value="Enolase_N"/>
    <property type="match status" value="1"/>
</dbReference>
<dbReference type="Proteomes" id="UP001165565">
    <property type="component" value="Unassembled WGS sequence"/>
</dbReference>
<reference evidence="15" key="1">
    <citation type="submission" date="2022-06" db="EMBL/GenBank/DDBJ databases">
        <title>Sphingomonas sp. nov. isolated from rhizosphere soil of tomato.</title>
        <authorList>
            <person name="Dong H."/>
            <person name="Gao R."/>
        </authorList>
    </citation>
    <scope>NUCLEOTIDE SEQUENCE</scope>
    <source>
        <strain evidence="15">MMSM24</strain>
    </source>
</reference>
<evidence type="ECO:0000256" key="4">
    <source>
        <dbReference type="ARBA" id="ARBA00017068"/>
    </source>
</evidence>
<dbReference type="Pfam" id="PF03952">
    <property type="entry name" value="Enolase_N"/>
    <property type="match status" value="1"/>
</dbReference>
<name>A0AA42CW28_9SPHN</name>
<feature type="binding site" evidence="10">
    <location>
        <position position="367"/>
    </location>
    <ligand>
        <name>(2R)-2-phosphoglycerate</name>
        <dbReference type="ChEBI" id="CHEBI:58289"/>
    </ligand>
</feature>
<dbReference type="PANTHER" id="PTHR11902">
    <property type="entry name" value="ENOLASE"/>
    <property type="match status" value="1"/>
</dbReference>
<evidence type="ECO:0000256" key="6">
    <source>
        <dbReference type="ARBA" id="ARBA00022842"/>
    </source>
</evidence>
<dbReference type="Pfam" id="PF00113">
    <property type="entry name" value="Enolase_C"/>
    <property type="match status" value="1"/>
</dbReference>
<keyword evidence="10 12" id="KW-0479">Metal-binding</keyword>
<evidence type="ECO:0000256" key="11">
    <source>
        <dbReference type="PIRSR" id="PIRSR001400-1"/>
    </source>
</evidence>
<evidence type="ECO:0000256" key="10">
    <source>
        <dbReference type="HAMAP-Rule" id="MF_00318"/>
    </source>
</evidence>
<evidence type="ECO:0000256" key="9">
    <source>
        <dbReference type="ARBA" id="ARBA00045763"/>
    </source>
</evidence>
<dbReference type="InterPro" id="IPR020810">
    <property type="entry name" value="Enolase_C"/>
</dbReference>
<feature type="binding site" evidence="10 12">
    <location>
        <position position="243"/>
    </location>
    <ligand>
        <name>Mg(2+)</name>
        <dbReference type="ChEBI" id="CHEBI:18420"/>
    </ligand>
</feature>
<accession>A0AA42CW28</accession>
<dbReference type="NCBIfam" id="TIGR01060">
    <property type="entry name" value="eno"/>
    <property type="match status" value="1"/>
</dbReference>
<dbReference type="GO" id="GO:0009986">
    <property type="term" value="C:cell surface"/>
    <property type="evidence" value="ECO:0007669"/>
    <property type="project" value="UniProtKB-SubCell"/>
</dbReference>
<dbReference type="PANTHER" id="PTHR11902:SF1">
    <property type="entry name" value="ENOLASE"/>
    <property type="match status" value="1"/>
</dbReference>
<comment type="similarity">
    <text evidence="2 10">Belongs to the enolase family.</text>
</comment>
<comment type="subcellular location">
    <subcellularLocation>
        <location evidence="10">Cytoplasm</location>
    </subcellularLocation>
    <subcellularLocation>
        <location evidence="10">Secreted</location>
    </subcellularLocation>
    <subcellularLocation>
        <location evidence="10">Cell surface</location>
    </subcellularLocation>
    <text evidence="10">Fractions of enolase are present in both the cytoplasm and on the cell surface.</text>
</comment>
<dbReference type="InterPro" id="IPR000941">
    <property type="entry name" value="Enolase"/>
</dbReference>
<sequence length="433" mass="45285">MTNFRIATVLARQLWDSRGRPTVEAEVRLEGGAVGRAIAPAGASRGAHEAVDLRDGGTAFGGMGVAKAVANVAAEIAPALAGMDARDQAAIDRTLTALDGTANKGRLGANALVAVSMAVLHAAAAAEGAPLWRYLAGGRKVRVPLPEIQIFGGGAHAGRRTDIQDFMVMAPRAGSFRRALEITDEVYRAAGRLMEALGPLSGVADEGGWWPNFSSNEQALDTLTKAIEAAGHRPGEDVFISLDIAANELGDTTGYRLALDDRRMDGAAMAEEVIGWTRRYPILSIEDPASQDDFATMATVMRAIGDTVQVIGDDVLVTNAARVAGAAEAGACNAALIKVNQVGTVTEAHEALEAARAHGWGMVVSARSGETEDVTIAHLSTGWDAGQLKVGSFTRSERMAKWNEMLRIEEEMGNDADFAGASAFAAPVAARLG</sequence>
<dbReference type="SFLD" id="SFLDS00001">
    <property type="entry name" value="Enolase"/>
    <property type="match status" value="1"/>
</dbReference>
<dbReference type="PRINTS" id="PR00148">
    <property type="entry name" value="ENOLASE"/>
</dbReference>
<comment type="function">
    <text evidence="9 10">Catalyzes the reversible conversion of 2-phosphoglycerate (2-PG) into phosphoenolpyruvate (PEP). It is essential for the degradation of carbohydrates via glycolysis.</text>
</comment>
<comment type="cofactor">
    <cofactor evidence="12">
        <name>Mg(2+)</name>
        <dbReference type="ChEBI" id="CHEBI:18420"/>
    </cofactor>
    <text evidence="12">Mg(2+) is required for catalysis and for stabilizing the dimer.</text>
</comment>
<dbReference type="GO" id="GO:0000287">
    <property type="term" value="F:magnesium ion binding"/>
    <property type="evidence" value="ECO:0007669"/>
    <property type="project" value="UniProtKB-UniRule"/>
</dbReference>
<dbReference type="SFLD" id="SFLDG00178">
    <property type="entry name" value="enolase"/>
    <property type="match status" value="1"/>
</dbReference>
<evidence type="ECO:0000256" key="3">
    <source>
        <dbReference type="ARBA" id="ARBA00012058"/>
    </source>
</evidence>
<dbReference type="EC" id="4.2.1.11" evidence="3 10"/>
<dbReference type="GO" id="GO:0005576">
    <property type="term" value="C:extracellular region"/>
    <property type="evidence" value="ECO:0007669"/>
    <property type="project" value="UniProtKB-SubCell"/>
</dbReference>
<feature type="binding site" evidence="10">
    <location>
        <position position="389"/>
    </location>
    <ligand>
        <name>(2R)-2-phosphoglycerate</name>
        <dbReference type="ChEBI" id="CHEBI:58289"/>
    </ligand>
</feature>
<evidence type="ECO:0000259" key="14">
    <source>
        <dbReference type="SMART" id="SM01193"/>
    </source>
</evidence>
<feature type="binding site" evidence="10">
    <location>
        <position position="164"/>
    </location>
    <ligand>
        <name>(2R)-2-phosphoglycerate</name>
        <dbReference type="ChEBI" id="CHEBI:58289"/>
    </ligand>
</feature>
<comment type="caution">
    <text evidence="15">The sequence shown here is derived from an EMBL/GenBank/DDBJ whole genome shotgun (WGS) entry which is preliminary data.</text>
</comment>
<dbReference type="EMBL" id="JANFAV010000021">
    <property type="protein sequence ID" value="MCW6537333.1"/>
    <property type="molecule type" value="Genomic_DNA"/>
</dbReference>
<dbReference type="PIRSF" id="PIRSF001400">
    <property type="entry name" value="Enolase"/>
    <property type="match status" value="1"/>
</dbReference>
<dbReference type="GO" id="GO:0000015">
    <property type="term" value="C:phosphopyruvate hydratase complex"/>
    <property type="evidence" value="ECO:0007669"/>
    <property type="project" value="InterPro"/>
</dbReference>
<dbReference type="GO" id="GO:0006096">
    <property type="term" value="P:glycolytic process"/>
    <property type="evidence" value="ECO:0007669"/>
    <property type="project" value="UniProtKB-UniRule"/>
</dbReference>
<dbReference type="InterPro" id="IPR029017">
    <property type="entry name" value="Enolase-like_N"/>
</dbReference>
<comment type="catalytic activity">
    <reaction evidence="10">
        <text>(2R)-2-phosphoglycerate = phosphoenolpyruvate + H2O</text>
        <dbReference type="Rhea" id="RHEA:10164"/>
        <dbReference type="ChEBI" id="CHEBI:15377"/>
        <dbReference type="ChEBI" id="CHEBI:58289"/>
        <dbReference type="ChEBI" id="CHEBI:58702"/>
        <dbReference type="EC" id="4.2.1.11"/>
    </reaction>
</comment>
<dbReference type="InterPro" id="IPR020811">
    <property type="entry name" value="Enolase_N"/>
</dbReference>
<feature type="domain" description="Enolase C-terminal TIM barrel" evidence="13">
    <location>
        <begin position="140"/>
        <end position="426"/>
    </location>
</feature>
<evidence type="ECO:0000256" key="8">
    <source>
        <dbReference type="ARBA" id="ARBA00023239"/>
    </source>
</evidence>
<evidence type="ECO:0000259" key="13">
    <source>
        <dbReference type="SMART" id="SM01192"/>
    </source>
</evidence>
<dbReference type="SMART" id="SM01192">
    <property type="entry name" value="Enolase_C"/>
    <property type="match status" value="1"/>
</dbReference>
<protein>
    <recommendedName>
        <fullName evidence="4 10">Enolase</fullName>
        <ecNumber evidence="3 10">4.2.1.11</ecNumber>
    </recommendedName>
    <alternativeName>
        <fullName evidence="10">2-phospho-D-glycerate hydro-lyase</fullName>
    </alternativeName>
    <alternativeName>
        <fullName evidence="10">2-phosphoglycerate dehydratase</fullName>
    </alternativeName>
</protein>
<evidence type="ECO:0000256" key="5">
    <source>
        <dbReference type="ARBA" id="ARBA00022525"/>
    </source>
</evidence>
<keyword evidence="5 10" id="KW-0964">Secreted</keyword>
<dbReference type="AlphaFoldDB" id="A0AA42CW28"/>
<gene>
    <name evidence="10 15" type="primary">eno</name>
    <name evidence="15" type="ORF">NEE01_21350</name>
</gene>
<evidence type="ECO:0000256" key="1">
    <source>
        <dbReference type="ARBA" id="ARBA00005031"/>
    </source>
</evidence>
<comment type="cofactor">
    <cofactor evidence="10">
        <name>Mg(2+)</name>
        <dbReference type="ChEBI" id="CHEBI:18420"/>
    </cofactor>
    <text evidence="10">Binds a second Mg(2+) ion via substrate during catalysis.</text>
</comment>
<proteinExistence type="inferred from homology"/>
<keyword evidence="7 10" id="KW-0324">Glycolysis</keyword>
<organism evidence="15 16">
    <name type="scientific">Sphingomonas lycopersici</name>
    <dbReference type="NCBI Taxonomy" id="2951807"/>
    <lineage>
        <taxon>Bacteria</taxon>
        <taxon>Pseudomonadati</taxon>
        <taxon>Pseudomonadota</taxon>
        <taxon>Alphaproteobacteria</taxon>
        <taxon>Sphingomonadales</taxon>
        <taxon>Sphingomonadaceae</taxon>
        <taxon>Sphingomonas</taxon>
    </lineage>
</organism>